<gene>
    <name evidence="3" type="ORF">K444DRAFT_525568</name>
</gene>
<dbReference type="RefSeq" id="XP_024738938.1">
    <property type="nucleotide sequence ID" value="XM_024874455.1"/>
</dbReference>
<sequence>MSNANTLVEGYPRLAAQMGHYPETGIYRRFASLNSQNLLYLQAELVHLEKKVRQLETAASREQGGNKYLYAKDWYWLKVSAEDGENELWQTVQETKAKLKEYNDALLQQVTLSALPEPNAYSLRTLRHWLQERSLGNLALIGEDSKVWGAASEPLNHASDLIVIRGQPTIDRFSKWFVERFLVWFHRRFWHQVKQLNDIESGMAVYEDENLIRYTSHATTIVASLLPVISTIILYRVQDIGLRLGITAIFTFIFVFCLAFFTDAQAPEIFAATAAFSAVQVVFISGNGLPVSH</sequence>
<reference evidence="3 4" key="1">
    <citation type="submission" date="2016-04" db="EMBL/GenBank/DDBJ databases">
        <title>A degradative enzymes factory behind the ericoid mycorrhizal symbiosis.</title>
        <authorList>
            <consortium name="DOE Joint Genome Institute"/>
            <person name="Martino E."/>
            <person name="Morin E."/>
            <person name="Grelet G."/>
            <person name="Kuo A."/>
            <person name="Kohler A."/>
            <person name="Daghino S."/>
            <person name="Barry K."/>
            <person name="Choi C."/>
            <person name="Cichocki N."/>
            <person name="Clum A."/>
            <person name="Copeland A."/>
            <person name="Hainaut M."/>
            <person name="Haridas S."/>
            <person name="Labutti K."/>
            <person name="Lindquist E."/>
            <person name="Lipzen A."/>
            <person name="Khouja H.-R."/>
            <person name="Murat C."/>
            <person name="Ohm R."/>
            <person name="Olson A."/>
            <person name="Spatafora J."/>
            <person name="Veneault-Fourrey C."/>
            <person name="Henrissat B."/>
            <person name="Grigoriev I."/>
            <person name="Martin F."/>
            <person name="Perotto S."/>
        </authorList>
    </citation>
    <scope>NUCLEOTIDE SEQUENCE [LARGE SCALE GENOMIC DNA]</scope>
    <source>
        <strain evidence="3 4">E</strain>
    </source>
</reference>
<dbReference type="AlphaFoldDB" id="A0A2J6TG90"/>
<proteinExistence type="predicted"/>
<keyword evidence="1" id="KW-0472">Membrane</keyword>
<keyword evidence="1" id="KW-1133">Transmembrane helix</keyword>
<dbReference type="STRING" id="1095630.A0A2J6TG90"/>
<feature type="transmembrane region" description="Helical" evidence="1">
    <location>
        <begin position="214"/>
        <end position="235"/>
    </location>
</feature>
<dbReference type="EMBL" id="KZ613785">
    <property type="protein sequence ID" value="PMD62034.1"/>
    <property type="molecule type" value="Genomic_DNA"/>
</dbReference>
<feature type="domain" description="DUF6594" evidence="2">
    <location>
        <begin position="11"/>
        <end position="281"/>
    </location>
</feature>
<evidence type="ECO:0000313" key="3">
    <source>
        <dbReference type="EMBL" id="PMD62034.1"/>
    </source>
</evidence>
<keyword evidence="4" id="KW-1185">Reference proteome</keyword>
<name>A0A2J6TG90_9HELO</name>
<protein>
    <recommendedName>
        <fullName evidence="2">DUF6594 domain-containing protein</fullName>
    </recommendedName>
</protein>
<dbReference type="OrthoDB" id="5342093at2759"/>
<dbReference type="PANTHER" id="PTHR34502:SF5">
    <property type="entry name" value="DUF6594 DOMAIN-CONTAINING PROTEIN"/>
    <property type="match status" value="1"/>
</dbReference>
<evidence type="ECO:0000259" key="2">
    <source>
        <dbReference type="Pfam" id="PF20237"/>
    </source>
</evidence>
<keyword evidence="1" id="KW-0812">Transmembrane</keyword>
<feature type="transmembrane region" description="Helical" evidence="1">
    <location>
        <begin position="242"/>
        <end position="262"/>
    </location>
</feature>
<dbReference type="GeneID" id="36582535"/>
<dbReference type="InParanoid" id="A0A2J6TG90"/>
<dbReference type="PANTHER" id="PTHR34502">
    <property type="entry name" value="DUF6594 DOMAIN-CONTAINING PROTEIN-RELATED"/>
    <property type="match status" value="1"/>
</dbReference>
<feature type="transmembrane region" description="Helical" evidence="1">
    <location>
        <begin position="268"/>
        <end position="289"/>
    </location>
</feature>
<accession>A0A2J6TG90</accession>
<dbReference type="InterPro" id="IPR046529">
    <property type="entry name" value="DUF6594"/>
</dbReference>
<dbReference type="Proteomes" id="UP000235371">
    <property type="component" value="Unassembled WGS sequence"/>
</dbReference>
<evidence type="ECO:0000313" key="4">
    <source>
        <dbReference type="Proteomes" id="UP000235371"/>
    </source>
</evidence>
<dbReference type="Pfam" id="PF20237">
    <property type="entry name" value="DUF6594"/>
    <property type="match status" value="1"/>
</dbReference>
<evidence type="ECO:0000256" key="1">
    <source>
        <dbReference type="SAM" id="Phobius"/>
    </source>
</evidence>
<organism evidence="3 4">
    <name type="scientific">Hyaloscypha bicolor E</name>
    <dbReference type="NCBI Taxonomy" id="1095630"/>
    <lineage>
        <taxon>Eukaryota</taxon>
        <taxon>Fungi</taxon>
        <taxon>Dikarya</taxon>
        <taxon>Ascomycota</taxon>
        <taxon>Pezizomycotina</taxon>
        <taxon>Leotiomycetes</taxon>
        <taxon>Helotiales</taxon>
        <taxon>Hyaloscyphaceae</taxon>
        <taxon>Hyaloscypha</taxon>
        <taxon>Hyaloscypha bicolor</taxon>
    </lineage>
</organism>